<feature type="region of interest" description="Disordered" evidence="1">
    <location>
        <begin position="1"/>
        <end position="42"/>
    </location>
</feature>
<evidence type="ECO:0000313" key="3">
    <source>
        <dbReference type="Proteomes" id="UP001152321"/>
    </source>
</evidence>
<dbReference type="EMBL" id="JANRMI010000001">
    <property type="protein sequence ID" value="MDG0815450.1"/>
    <property type="molecule type" value="Genomic_DNA"/>
</dbReference>
<evidence type="ECO:0000313" key="2">
    <source>
        <dbReference type="EMBL" id="MDG0815450.1"/>
    </source>
</evidence>
<feature type="compositionally biased region" description="Basic and acidic residues" evidence="1">
    <location>
        <begin position="104"/>
        <end position="123"/>
    </location>
</feature>
<feature type="region of interest" description="Disordered" evidence="1">
    <location>
        <begin position="95"/>
        <end position="146"/>
    </location>
</feature>
<gene>
    <name evidence="2" type="ORF">NWE73_03685</name>
</gene>
<protein>
    <submittedName>
        <fullName evidence="2">Uncharacterized protein</fullName>
    </submittedName>
</protein>
<accession>A0ABT6DGR7</accession>
<organism evidence="2 3">
    <name type="scientific">Bdellovibrio svalbardensis</name>
    <dbReference type="NCBI Taxonomy" id="2972972"/>
    <lineage>
        <taxon>Bacteria</taxon>
        <taxon>Pseudomonadati</taxon>
        <taxon>Bdellovibrionota</taxon>
        <taxon>Bdellovibrionia</taxon>
        <taxon>Bdellovibrionales</taxon>
        <taxon>Pseudobdellovibrionaceae</taxon>
        <taxon>Bdellovibrio</taxon>
    </lineage>
</organism>
<proteinExistence type="predicted"/>
<reference evidence="2" key="1">
    <citation type="submission" date="2022-08" db="EMBL/GenBank/DDBJ databases">
        <title>Novel Bdellovibrio Species Isolated from Svalbard: Designation Bdellovibrio svalbardensis.</title>
        <authorList>
            <person name="Mitchell R.J."/>
            <person name="Choi S.Y."/>
        </authorList>
    </citation>
    <scope>NUCLEOTIDE SEQUENCE</scope>
    <source>
        <strain evidence="2">PAP01</strain>
    </source>
</reference>
<name>A0ABT6DGR7_9BACT</name>
<dbReference type="RefSeq" id="WP_277576925.1">
    <property type="nucleotide sequence ID" value="NZ_JANRMI010000001.1"/>
</dbReference>
<comment type="caution">
    <text evidence="2">The sequence shown here is derived from an EMBL/GenBank/DDBJ whole genome shotgun (WGS) entry which is preliminary data.</text>
</comment>
<keyword evidence="3" id="KW-1185">Reference proteome</keyword>
<dbReference type="Proteomes" id="UP001152321">
    <property type="component" value="Unassembled WGS sequence"/>
</dbReference>
<sequence>MEKISSILPASPRMKVAELSASQPARPGAPLMGRPEGKNSMGDRITLSKELERMRESGDLPGLEPAPTYKNTAENSKMKTIEDLNKKFFQNPKDIARDNGGLTRSEEVLKSVEDSESVERGEPKVVAPRVQSETPGLQASIVDKPL</sequence>
<evidence type="ECO:0000256" key="1">
    <source>
        <dbReference type="SAM" id="MobiDB-lite"/>
    </source>
</evidence>